<feature type="coiled-coil region" evidence="9">
    <location>
        <begin position="328"/>
        <end position="355"/>
    </location>
</feature>
<reference evidence="11 12" key="1">
    <citation type="submission" date="2008-07" db="EMBL/GenBank/DDBJ databases">
        <authorList>
            <person name="El-Sayed N."/>
            <person name="Caler E."/>
            <person name="Inman J."/>
            <person name="Amedeo P."/>
            <person name="Hass B."/>
            <person name="Wortman J."/>
        </authorList>
    </citation>
    <scope>NUCLEOTIDE SEQUENCE [LARGE SCALE GENOMIC DNA]</scope>
    <source>
        <strain evidence="12">ATCC 50983 / TXsc</strain>
    </source>
</reference>
<evidence type="ECO:0000256" key="2">
    <source>
        <dbReference type="ARBA" id="ARBA00004245"/>
    </source>
</evidence>
<evidence type="ECO:0000256" key="7">
    <source>
        <dbReference type="ARBA" id="ARBA00023212"/>
    </source>
</evidence>
<keyword evidence="4" id="KW-0853">WD repeat</keyword>
<dbReference type="GeneID" id="9043916"/>
<evidence type="ECO:0000256" key="6">
    <source>
        <dbReference type="ARBA" id="ARBA00023054"/>
    </source>
</evidence>
<keyword evidence="3" id="KW-0963">Cytoplasm</keyword>
<evidence type="ECO:0000256" key="5">
    <source>
        <dbReference type="ARBA" id="ARBA00022737"/>
    </source>
</evidence>
<dbReference type="RefSeq" id="XP_002768019.1">
    <property type="nucleotide sequence ID" value="XM_002767973.1"/>
</dbReference>
<feature type="non-terminal residue" evidence="11">
    <location>
        <position position="1"/>
    </location>
</feature>
<protein>
    <submittedName>
        <fullName evidence="11">Uncharacterized protein</fullName>
    </submittedName>
</protein>
<keyword evidence="8" id="KW-0966">Cell projection</keyword>
<dbReference type="OrthoDB" id="10250769at2759"/>
<dbReference type="GO" id="GO:0005856">
    <property type="term" value="C:cytoskeleton"/>
    <property type="evidence" value="ECO:0007669"/>
    <property type="project" value="UniProtKB-SubCell"/>
</dbReference>
<feature type="region of interest" description="Disordered" evidence="10">
    <location>
        <begin position="1"/>
        <end position="42"/>
    </location>
</feature>
<accession>C5LRA8</accession>
<name>C5LRA8_PERM5</name>
<feature type="compositionally biased region" description="Acidic residues" evidence="10">
    <location>
        <begin position="24"/>
        <end position="38"/>
    </location>
</feature>
<dbReference type="OMA" id="WKINETF"/>
<feature type="compositionally biased region" description="Basic and acidic residues" evidence="10">
    <location>
        <begin position="1"/>
        <end position="11"/>
    </location>
</feature>
<keyword evidence="5" id="KW-0677">Repeat</keyword>
<evidence type="ECO:0000313" key="12">
    <source>
        <dbReference type="Proteomes" id="UP000007800"/>
    </source>
</evidence>
<evidence type="ECO:0000313" key="11">
    <source>
        <dbReference type="EMBL" id="EER00737.1"/>
    </source>
</evidence>
<gene>
    <name evidence="11" type="ORF">Pmar_PMAR015219</name>
</gene>
<feature type="coiled-coil region" evidence="9">
    <location>
        <begin position="257"/>
        <end position="284"/>
    </location>
</feature>
<evidence type="ECO:0000256" key="3">
    <source>
        <dbReference type="ARBA" id="ARBA00022490"/>
    </source>
</evidence>
<proteinExistence type="predicted"/>
<evidence type="ECO:0000256" key="8">
    <source>
        <dbReference type="ARBA" id="ARBA00023273"/>
    </source>
</evidence>
<evidence type="ECO:0000256" key="1">
    <source>
        <dbReference type="ARBA" id="ARBA00004138"/>
    </source>
</evidence>
<dbReference type="Proteomes" id="UP000007800">
    <property type="component" value="Unassembled WGS sequence"/>
</dbReference>
<feature type="coiled-coil region" evidence="9">
    <location>
        <begin position="171"/>
        <end position="226"/>
    </location>
</feature>
<evidence type="ECO:0000256" key="10">
    <source>
        <dbReference type="SAM" id="MobiDB-lite"/>
    </source>
</evidence>
<dbReference type="AlphaFoldDB" id="C5LRA8"/>
<evidence type="ECO:0000256" key="4">
    <source>
        <dbReference type="ARBA" id="ARBA00022574"/>
    </source>
</evidence>
<dbReference type="GO" id="GO:0005929">
    <property type="term" value="C:cilium"/>
    <property type="evidence" value="ECO:0007669"/>
    <property type="project" value="UniProtKB-SubCell"/>
</dbReference>
<dbReference type="InParanoid" id="C5LRA8"/>
<keyword evidence="7" id="KW-0206">Cytoskeleton</keyword>
<comment type="subcellular location">
    <subcellularLocation>
        <location evidence="1">Cell projection</location>
        <location evidence="1">Cilium</location>
    </subcellularLocation>
    <subcellularLocation>
        <location evidence="2">Cytoplasm</location>
        <location evidence="2">Cytoskeleton</location>
    </subcellularLocation>
</comment>
<keyword evidence="6 9" id="KW-0175">Coiled coil</keyword>
<dbReference type="EMBL" id="GG684702">
    <property type="protein sequence ID" value="EER00737.1"/>
    <property type="molecule type" value="Genomic_DNA"/>
</dbReference>
<sequence length="375" mass="43532">RSKRDGQHDDDSSLDSDINSAADSDSDDDDEDDNEEADVCPSGCDSAVYDGVLELRNRRLDMEEALGEIQKIVEESKKSHTRLLQKEKTLNKDQTLAEEKIQHFQANKQQKLNQLHRILSLKLSQIKCISVVEDNVESSGLGRYALLSGQTIRLPESLDEEGQVVFTNTALERLRQRIVDLHREKAEIRRQYRNLKMMYGARMRENKKINEAKKELERRLEDIQQLKFGQLVDIDDLEKSGMSREQEELGDRLRETELRIQKRLAKWEEKLKEERQVYVEVTRANTKVMEDLVKLGQRRASLDTELDARMDRIALDDEVGYDGNEIEYERMQDLLNMQRKEIVTLQAEIELFRRKGGHVFAMATSMAIKSTPPPQ</sequence>
<dbReference type="PANTHER" id="PTHR14885:SF3">
    <property type="entry name" value="CILIA- AND FLAGELLA-ASSOCIATED PROTEIN 44"/>
    <property type="match status" value="1"/>
</dbReference>
<keyword evidence="12" id="KW-1185">Reference proteome</keyword>
<dbReference type="PANTHER" id="PTHR14885">
    <property type="entry name" value="CILIA- AND FLAGELLA-ASSOCIATED PROTEIN 43-RELATED"/>
    <property type="match status" value="1"/>
</dbReference>
<evidence type="ECO:0000256" key="9">
    <source>
        <dbReference type="SAM" id="Coils"/>
    </source>
</evidence>
<organism evidence="12">
    <name type="scientific">Perkinsus marinus (strain ATCC 50983 / TXsc)</name>
    <dbReference type="NCBI Taxonomy" id="423536"/>
    <lineage>
        <taxon>Eukaryota</taxon>
        <taxon>Sar</taxon>
        <taxon>Alveolata</taxon>
        <taxon>Perkinsozoa</taxon>
        <taxon>Perkinsea</taxon>
        <taxon>Perkinsida</taxon>
        <taxon>Perkinsidae</taxon>
        <taxon>Perkinsus</taxon>
    </lineage>
</organism>